<reference evidence="2" key="1">
    <citation type="submission" date="2019-11" db="EMBL/GenBank/DDBJ databases">
        <title>Genomic insights into an expanded diversity of filamentous marine cyanobacteria reveals the extraordinary biosynthetic potential of Moorea and Okeania.</title>
        <authorList>
            <person name="Ferreira Leao T."/>
            <person name="Wang M."/>
            <person name="Moss N."/>
            <person name="Da Silva R."/>
            <person name="Sanders J."/>
            <person name="Nurk S."/>
            <person name="Gurevich A."/>
            <person name="Humphrey G."/>
            <person name="Reher R."/>
            <person name="Zhu Q."/>
            <person name="Belda-Ferre P."/>
            <person name="Glukhov E."/>
            <person name="Rex R."/>
            <person name="Dorrestein P.C."/>
            <person name="Knight R."/>
            <person name="Pevzner P."/>
            <person name="Gerwick W.H."/>
            <person name="Gerwick L."/>
        </authorList>
    </citation>
    <scope>NUCLEOTIDE SEQUENCE</scope>
    <source>
        <strain evidence="2">SIO1C4</strain>
    </source>
</reference>
<accession>A0A6B3NE06</accession>
<evidence type="ECO:0000313" key="2">
    <source>
        <dbReference type="EMBL" id="NER27378.1"/>
    </source>
</evidence>
<comment type="caution">
    <text evidence="2">The sequence shown here is derived from an EMBL/GenBank/DDBJ whole genome shotgun (WGS) entry which is preliminary data.</text>
</comment>
<dbReference type="EMBL" id="JAAHFQ010000096">
    <property type="protein sequence ID" value="NER27378.1"/>
    <property type="molecule type" value="Genomic_DNA"/>
</dbReference>
<dbReference type="Pfam" id="PF13455">
    <property type="entry name" value="MUG113"/>
    <property type="match status" value="1"/>
</dbReference>
<dbReference type="InterPro" id="IPR018306">
    <property type="entry name" value="Phage_T5_Orf172_DNA-bd"/>
</dbReference>
<gene>
    <name evidence="2" type="ORF">F6J89_07015</name>
</gene>
<organism evidence="2">
    <name type="scientific">Symploca sp. SIO1C4</name>
    <dbReference type="NCBI Taxonomy" id="2607765"/>
    <lineage>
        <taxon>Bacteria</taxon>
        <taxon>Bacillati</taxon>
        <taxon>Cyanobacteriota</taxon>
        <taxon>Cyanophyceae</taxon>
        <taxon>Coleofasciculales</taxon>
        <taxon>Coleofasciculaceae</taxon>
        <taxon>Symploca</taxon>
    </lineage>
</organism>
<dbReference type="SMART" id="SM00974">
    <property type="entry name" value="T5orf172"/>
    <property type="match status" value="1"/>
</dbReference>
<evidence type="ECO:0000259" key="1">
    <source>
        <dbReference type="SMART" id="SM00974"/>
    </source>
</evidence>
<proteinExistence type="predicted"/>
<sequence length="246" mass="27832">MGNSTKSGYVYLPHAVGTNLYKIGVTSRTVEARFKELNGRQSPHEIVCEAYFWTPDAYGFERHLHNTHEEYLHHNEWFMLPDSVVEELVNYYDFWDKKGGIPNVERDPEPYPKSETIPGWDMSIPPLVAVGLVAIFLVSTIFQNGSITAQCQTAKECLTAGEREIELTAESSDVSNYHNIAINYKRFAQRAFKDCQKAYGTHMESAALGAANILKSGGTKHKAWESFRKGQNFAWENKIANNCTLD</sequence>
<feature type="domain" description="Bacteriophage T5 Orf172 DNA-binding" evidence="1">
    <location>
        <begin position="15"/>
        <end position="92"/>
    </location>
</feature>
<name>A0A6B3NE06_9CYAN</name>
<protein>
    <submittedName>
        <fullName evidence="2">GIY-YIG nuclease family protein</fullName>
    </submittedName>
</protein>
<dbReference type="AlphaFoldDB" id="A0A6B3NE06"/>